<keyword evidence="4" id="KW-0159">Chromosome partition</keyword>
<dbReference type="InterPro" id="IPR030397">
    <property type="entry name" value="SEPARIN_core_dom"/>
</dbReference>
<feature type="domain" description="Peptidase C50" evidence="5">
    <location>
        <begin position="324"/>
        <end position="394"/>
    </location>
</feature>
<dbReference type="PANTHER" id="PTHR12792">
    <property type="entry name" value="EXTRA SPINDLE POLES 1-RELATED"/>
    <property type="match status" value="1"/>
</dbReference>
<sequence length="394" mass="45209">MYDPTLMEEFVRRSGSFERAFVKGYIELALQHFKSAKEEMKKALEVLAELRIRSVPEVLLCLYDLLSLAHLFCGEYFECMFYLDRGITLSNEDQLHLVAAHFLNCKLIAERIARIPGPSSKLDVDLDLNEDIESCMQAEKARIVSSKMYANLLFEREMSNLREIRTLEHFSTVGISTLSEDIERIVRSFLGCTIVSLYCVGGELYANDFSRFMNIKIDFTDAKEKLTEIIAESKKILKRDVVDDMDKTRWWTERIDLDTRLGEVLCRVSEGFDGIAFQEKVILVLDETTTDFPFESMPALQNRAVYRVPSLEYLEAACDQTVGKGSVFYLLDPENNLHRTRKTIAEFLEAAYVKNGVVGRSPTASECKEGQQKRHRSVLWSWRRCEASEASGNE</sequence>
<keyword evidence="7" id="KW-1185">Reference proteome</keyword>
<dbReference type="GO" id="GO:0005634">
    <property type="term" value="C:nucleus"/>
    <property type="evidence" value="ECO:0007669"/>
    <property type="project" value="InterPro"/>
</dbReference>
<name>A0AAD8ANR7_BIOPF</name>
<dbReference type="GO" id="GO:0006508">
    <property type="term" value="P:proteolysis"/>
    <property type="evidence" value="ECO:0007669"/>
    <property type="project" value="InterPro"/>
</dbReference>
<dbReference type="GO" id="GO:0004197">
    <property type="term" value="F:cysteine-type endopeptidase activity"/>
    <property type="evidence" value="ECO:0007669"/>
    <property type="project" value="InterPro"/>
</dbReference>
<evidence type="ECO:0000313" key="7">
    <source>
        <dbReference type="Proteomes" id="UP001233172"/>
    </source>
</evidence>
<evidence type="ECO:0000256" key="1">
    <source>
        <dbReference type="ARBA" id="ARBA00000451"/>
    </source>
</evidence>
<dbReference type="GO" id="GO:0051307">
    <property type="term" value="P:meiotic chromosome separation"/>
    <property type="evidence" value="ECO:0007669"/>
    <property type="project" value="TreeGrafter"/>
</dbReference>
<evidence type="ECO:0000256" key="3">
    <source>
        <dbReference type="ARBA" id="ARBA00022801"/>
    </source>
</evidence>
<reference evidence="6" key="1">
    <citation type="journal article" date="2023" name="PLoS Negl. Trop. Dis.">
        <title>A genome sequence for Biomphalaria pfeifferi, the major vector snail for the human-infecting parasite Schistosoma mansoni.</title>
        <authorList>
            <person name="Bu L."/>
            <person name="Lu L."/>
            <person name="Laidemitt M.R."/>
            <person name="Zhang S.M."/>
            <person name="Mutuku M."/>
            <person name="Mkoji G."/>
            <person name="Steinauer M."/>
            <person name="Loker E.S."/>
        </authorList>
    </citation>
    <scope>NUCLEOTIDE SEQUENCE</scope>
    <source>
        <strain evidence="6">KasaAsao</strain>
    </source>
</reference>
<dbReference type="GO" id="GO:0072686">
    <property type="term" value="C:mitotic spindle"/>
    <property type="evidence" value="ECO:0007669"/>
    <property type="project" value="TreeGrafter"/>
</dbReference>
<dbReference type="EC" id="3.4.22.49" evidence="2"/>
<evidence type="ECO:0000313" key="6">
    <source>
        <dbReference type="EMBL" id="KAK0039187.1"/>
    </source>
</evidence>
<organism evidence="6 7">
    <name type="scientific">Biomphalaria pfeifferi</name>
    <name type="common">Bloodfluke planorb</name>
    <name type="synonym">Freshwater snail</name>
    <dbReference type="NCBI Taxonomy" id="112525"/>
    <lineage>
        <taxon>Eukaryota</taxon>
        <taxon>Metazoa</taxon>
        <taxon>Spiralia</taxon>
        <taxon>Lophotrochozoa</taxon>
        <taxon>Mollusca</taxon>
        <taxon>Gastropoda</taxon>
        <taxon>Heterobranchia</taxon>
        <taxon>Euthyneura</taxon>
        <taxon>Panpulmonata</taxon>
        <taxon>Hygrophila</taxon>
        <taxon>Lymnaeoidea</taxon>
        <taxon>Planorbidae</taxon>
        <taxon>Biomphalaria</taxon>
    </lineage>
</organism>
<proteinExistence type="predicted"/>
<evidence type="ECO:0000256" key="4">
    <source>
        <dbReference type="ARBA" id="ARBA00022829"/>
    </source>
</evidence>
<comment type="caution">
    <text evidence="6">The sequence shown here is derived from an EMBL/GenBank/DDBJ whole genome shotgun (WGS) entry which is preliminary data.</text>
</comment>
<reference evidence="6" key="2">
    <citation type="submission" date="2023-04" db="EMBL/GenBank/DDBJ databases">
        <authorList>
            <person name="Bu L."/>
            <person name="Lu L."/>
            <person name="Laidemitt M.R."/>
            <person name="Zhang S.M."/>
            <person name="Mutuku M."/>
            <person name="Mkoji G."/>
            <person name="Steinauer M."/>
            <person name="Loker E.S."/>
        </authorList>
    </citation>
    <scope>NUCLEOTIDE SEQUENCE</scope>
    <source>
        <strain evidence="6">KasaAsao</strain>
        <tissue evidence="6">Whole Snail</tissue>
    </source>
</reference>
<evidence type="ECO:0000256" key="2">
    <source>
        <dbReference type="ARBA" id="ARBA00012489"/>
    </source>
</evidence>
<accession>A0AAD8ANR7</accession>
<evidence type="ECO:0000259" key="5">
    <source>
        <dbReference type="PROSITE" id="PS51700"/>
    </source>
</evidence>
<dbReference type="InterPro" id="IPR005314">
    <property type="entry name" value="Peptidase_C50"/>
</dbReference>
<gene>
    <name evidence="6" type="ORF">Bpfe_031403</name>
</gene>
<dbReference type="Pfam" id="PF03568">
    <property type="entry name" value="Separin_C"/>
    <property type="match status" value="2"/>
</dbReference>
<dbReference type="PANTHER" id="PTHR12792:SF0">
    <property type="entry name" value="SEPARIN"/>
    <property type="match status" value="1"/>
</dbReference>
<dbReference type="AlphaFoldDB" id="A0AAD8ANR7"/>
<comment type="catalytic activity">
    <reaction evidence="1">
        <text>All bonds known to be hydrolyzed by this endopeptidase have arginine in P1 and an acidic residue in P4. P6 is often occupied by an acidic residue or by a hydroxy-amino-acid residue, the phosphorylation of which enhances cleavage.</text>
        <dbReference type="EC" id="3.4.22.49"/>
    </reaction>
</comment>
<protein>
    <recommendedName>
        <fullName evidence="2">separase</fullName>
        <ecNumber evidence="2">3.4.22.49</ecNumber>
    </recommendedName>
</protein>
<dbReference type="PROSITE" id="PS51700">
    <property type="entry name" value="SEPARIN"/>
    <property type="match status" value="1"/>
</dbReference>
<dbReference type="EMBL" id="JASAOG010000480">
    <property type="protein sequence ID" value="KAK0039187.1"/>
    <property type="molecule type" value="Genomic_DNA"/>
</dbReference>
<keyword evidence="3" id="KW-0378">Hydrolase</keyword>
<dbReference type="GO" id="GO:0005737">
    <property type="term" value="C:cytoplasm"/>
    <property type="evidence" value="ECO:0007669"/>
    <property type="project" value="TreeGrafter"/>
</dbReference>
<dbReference type="Proteomes" id="UP001233172">
    <property type="component" value="Unassembled WGS sequence"/>
</dbReference>